<feature type="transmembrane region" description="Helical" evidence="4">
    <location>
        <begin position="154"/>
        <end position="176"/>
    </location>
</feature>
<proteinExistence type="inferred from homology"/>
<name>A0ABQ0GJ16_9PEZI</name>
<keyword evidence="4" id="KW-0812">Transmembrane</keyword>
<comment type="similarity">
    <text evidence="2">Belongs to the major facilitator superfamily. Monocarboxylate porter (TC 2.A.1.13) family.</text>
</comment>
<feature type="region of interest" description="Disordered" evidence="3">
    <location>
        <begin position="1"/>
        <end position="111"/>
    </location>
</feature>
<feature type="transmembrane region" description="Helical" evidence="4">
    <location>
        <begin position="496"/>
        <end position="520"/>
    </location>
</feature>
<feature type="transmembrane region" description="Helical" evidence="4">
    <location>
        <begin position="431"/>
        <end position="455"/>
    </location>
</feature>
<evidence type="ECO:0000313" key="6">
    <source>
        <dbReference type="EMBL" id="GAB1317727.1"/>
    </source>
</evidence>
<feature type="transmembrane region" description="Helical" evidence="4">
    <location>
        <begin position="230"/>
        <end position="254"/>
    </location>
</feature>
<feature type="compositionally biased region" description="Pro residues" evidence="3">
    <location>
        <begin position="85"/>
        <end position="108"/>
    </location>
</feature>
<dbReference type="InterPro" id="IPR050327">
    <property type="entry name" value="Proton-linked_MCT"/>
</dbReference>
<organism evidence="6 7">
    <name type="scientific">Madurella fahalii</name>
    <dbReference type="NCBI Taxonomy" id="1157608"/>
    <lineage>
        <taxon>Eukaryota</taxon>
        <taxon>Fungi</taxon>
        <taxon>Dikarya</taxon>
        <taxon>Ascomycota</taxon>
        <taxon>Pezizomycotina</taxon>
        <taxon>Sordariomycetes</taxon>
        <taxon>Sordariomycetidae</taxon>
        <taxon>Sordariales</taxon>
        <taxon>Sordariales incertae sedis</taxon>
        <taxon>Madurella</taxon>
    </lineage>
</organism>
<sequence>MTSALSPNPTMNTLGRTDPNPPASNFPIHIHDPKHDPALLSSLTSSTTDLPLSSPSTDTLATAAANPAKSQQHSTTIDPEKAHPHPPSPSSPPSPSATPLPGNDPPPEGGLGAWLTVVGSFSITTAVYGLSNSVGVIQPFWARHQLAGFAVQDIAWISGANIFLCLFLGVQVGPWFDRFGPRWVLAGGSVVYIGGLVGLGLLPQDHRGSGGGGGGGGGGDGGELLGAGELFALLMVLWGVVMGIGAALCCTVALSVLAHWFEKRRGLAAGIVFVGSSVGGAIFPLVLRSTLEEMGWAWSMRILAFIVAALLGVGNVLIRGRIKGKKGSGTVDFKCFRDWRFVWTTIGVFMNQFILIAGLGMVPTWAMAKGFAEESTYIIIAVMSGGSGVGRLAAGAISDQIGRFNTMILTTIFSIVTTFAIWIQVETHRIWLFYLFAALFGFGTGCVISLGPVCVGQLTDPGKFGQYYGTSYSVASLSSLLCIPLSAVILDSVGTQGFVLIFGAVLLVALAAFTVARFAIQNYAWRWIDVV</sequence>
<dbReference type="Gene3D" id="1.20.1250.20">
    <property type="entry name" value="MFS general substrate transporter like domains"/>
    <property type="match status" value="2"/>
</dbReference>
<dbReference type="PANTHER" id="PTHR11360:SF230">
    <property type="entry name" value="MONOCARBOXYLATE TRANSPORTER, PUTATIVE (AFU_ORTHOLOGUE AFUA_2G12790)-RELATED"/>
    <property type="match status" value="1"/>
</dbReference>
<feature type="transmembrane region" description="Helical" evidence="4">
    <location>
        <begin position="467"/>
        <end position="490"/>
    </location>
</feature>
<dbReference type="Pfam" id="PF07690">
    <property type="entry name" value="MFS_1"/>
    <property type="match status" value="1"/>
</dbReference>
<dbReference type="InterPro" id="IPR036259">
    <property type="entry name" value="MFS_trans_sf"/>
</dbReference>
<dbReference type="InterPro" id="IPR011701">
    <property type="entry name" value="MFS"/>
</dbReference>
<accession>A0ABQ0GJ16</accession>
<feature type="transmembrane region" description="Helical" evidence="4">
    <location>
        <begin position="339"/>
        <end position="363"/>
    </location>
</feature>
<feature type="transmembrane region" description="Helical" evidence="4">
    <location>
        <begin position="266"/>
        <end position="286"/>
    </location>
</feature>
<protein>
    <submittedName>
        <fullName evidence="6">Riboflavin transporter MCH5</fullName>
    </submittedName>
</protein>
<dbReference type="EMBL" id="BAAFSV010000004">
    <property type="protein sequence ID" value="GAB1317727.1"/>
    <property type="molecule type" value="Genomic_DNA"/>
</dbReference>
<keyword evidence="7" id="KW-1185">Reference proteome</keyword>
<evidence type="ECO:0000256" key="1">
    <source>
        <dbReference type="ARBA" id="ARBA00004141"/>
    </source>
</evidence>
<dbReference type="PROSITE" id="PS50850">
    <property type="entry name" value="MFS"/>
    <property type="match status" value="1"/>
</dbReference>
<dbReference type="Proteomes" id="UP001628179">
    <property type="component" value="Unassembled WGS sequence"/>
</dbReference>
<evidence type="ECO:0000256" key="2">
    <source>
        <dbReference type="ARBA" id="ARBA00006727"/>
    </source>
</evidence>
<reference evidence="6 7" key="1">
    <citation type="submission" date="2024-09" db="EMBL/GenBank/DDBJ databases">
        <title>Itraconazole resistance in Madurella fahalii resulting from another homologue of gene encoding cytochrome P450 14-alpha sterol demethylase (CYP51).</title>
        <authorList>
            <person name="Yoshioka I."/>
            <person name="Fahal A.H."/>
            <person name="Kaneko S."/>
            <person name="Yaguchi T."/>
        </authorList>
    </citation>
    <scope>NUCLEOTIDE SEQUENCE [LARGE SCALE GENOMIC DNA]</scope>
    <source>
        <strain evidence="6 7">IFM 68171</strain>
    </source>
</reference>
<keyword evidence="4" id="KW-1133">Transmembrane helix</keyword>
<feature type="transmembrane region" description="Helical" evidence="4">
    <location>
        <begin position="298"/>
        <end position="318"/>
    </location>
</feature>
<feature type="transmembrane region" description="Helical" evidence="4">
    <location>
        <begin position="406"/>
        <end position="425"/>
    </location>
</feature>
<feature type="transmembrane region" description="Helical" evidence="4">
    <location>
        <begin position="183"/>
        <end position="202"/>
    </location>
</feature>
<comment type="caution">
    <text evidence="6">The sequence shown here is derived from an EMBL/GenBank/DDBJ whole genome shotgun (WGS) entry which is preliminary data.</text>
</comment>
<evidence type="ECO:0000256" key="3">
    <source>
        <dbReference type="SAM" id="MobiDB-lite"/>
    </source>
</evidence>
<dbReference type="RefSeq" id="XP_070919458.1">
    <property type="nucleotide sequence ID" value="XM_071063357.1"/>
</dbReference>
<keyword evidence="4" id="KW-0472">Membrane</keyword>
<feature type="compositionally biased region" description="Polar residues" evidence="3">
    <location>
        <begin position="68"/>
        <end position="77"/>
    </location>
</feature>
<comment type="subcellular location">
    <subcellularLocation>
        <location evidence="1">Membrane</location>
        <topology evidence="1">Multi-pass membrane protein</topology>
    </subcellularLocation>
</comment>
<gene>
    <name evidence="6" type="ORF">MFIFM68171_07937</name>
</gene>
<feature type="transmembrane region" description="Helical" evidence="4">
    <location>
        <begin position="375"/>
        <end position="394"/>
    </location>
</feature>
<dbReference type="SUPFAM" id="SSF103473">
    <property type="entry name" value="MFS general substrate transporter"/>
    <property type="match status" value="1"/>
</dbReference>
<dbReference type="PANTHER" id="PTHR11360">
    <property type="entry name" value="MONOCARBOXYLATE TRANSPORTER"/>
    <property type="match status" value="1"/>
</dbReference>
<feature type="compositionally biased region" description="Low complexity" evidence="3">
    <location>
        <begin position="38"/>
        <end position="65"/>
    </location>
</feature>
<evidence type="ECO:0000313" key="7">
    <source>
        <dbReference type="Proteomes" id="UP001628179"/>
    </source>
</evidence>
<dbReference type="InterPro" id="IPR020846">
    <property type="entry name" value="MFS_dom"/>
</dbReference>
<dbReference type="GeneID" id="98178680"/>
<feature type="domain" description="Major facilitator superfamily (MFS) profile" evidence="5">
    <location>
        <begin position="340"/>
        <end position="531"/>
    </location>
</feature>
<evidence type="ECO:0000259" key="5">
    <source>
        <dbReference type="PROSITE" id="PS50850"/>
    </source>
</evidence>
<evidence type="ECO:0000256" key="4">
    <source>
        <dbReference type="SAM" id="Phobius"/>
    </source>
</evidence>
<feature type="compositionally biased region" description="Polar residues" evidence="3">
    <location>
        <begin position="1"/>
        <end position="15"/>
    </location>
</feature>